<dbReference type="GO" id="GO:0046033">
    <property type="term" value="P:AMP metabolic process"/>
    <property type="evidence" value="ECO:0007669"/>
    <property type="project" value="TreeGrafter"/>
</dbReference>
<keyword evidence="4 11" id="KW-0479">Metal-binding</keyword>
<evidence type="ECO:0000313" key="14">
    <source>
        <dbReference type="Proteomes" id="UP000708148"/>
    </source>
</evidence>
<dbReference type="NCBIfam" id="TIGR01429">
    <property type="entry name" value="AMP_deaminase"/>
    <property type="match status" value="1"/>
</dbReference>
<dbReference type="InterPro" id="IPR006650">
    <property type="entry name" value="A/AMP_deam_AS"/>
</dbReference>
<evidence type="ECO:0000256" key="1">
    <source>
        <dbReference type="ARBA" id="ARBA00004955"/>
    </source>
</evidence>
<dbReference type="EMBL" id="CAJHUC010000448">
    <property type="protein sequence ID" value="CAD7696231.1"/>
    <property type="molecule type" value="Genomic_DNA"/>
</dbReference>
<feature type="compositionally biased region" description="Basic residues" evidence="12">
    <location>
        <begin position="45"/>
        <end position="54"/>
    </location>
</feature>
<evidence type="ECO:0000256" key="11">
    <source>
        <dbReference type="PIRSR" id="PIRSR606329-3"/>
    </source>
</evidence>
<keyword evidence="5" id="KW-0378">Hydrolase</keyword>
<feature type="binding site" evidence="11">
    <location>
        <position position="373"/>
    </location>
    <ligand>
        <name>Zn(2+)</name>
        <dbReference type="ChEBI" id="CHEBI:29105"/>
        <note>catalytic</note>
    </ligand>
</feature>
<feature type="binding site" evidence="11">
    <location>
        <position position="375"/>
    </location>
    <ligand>
        <name>Zn(2+)</name>
        <dbReference type="ChEBI" id="CHEBI:29105"/>
        <note>catalytic</note>
    </ligand>
</feature>
<dbReference type="Gene3D" id="4.10.800.20">
    <property type="match status" value="1"/>
</dbReference>
<dbReference type="PROSITE" id="PS00485">
    <property type="entry name" value="A_DEAMINASE"/>
    <property type="match status" value="1"/>
</dbReference>
<dbReference type="GO" id="GO:0046872">
    <property type="term" value="F:metal ion binding"/>
    <property type="evidence" value="ECO:0007669"/>
    <property type="project" value="UniProtKB-KW"/>
</dbReference>
<comment type="catalytic activity">
    <reaction evidence="8">
        <text>AMP + H2O + H(+) = IMP + NH4(+)</text>
        <dbReference type="Rhea" id="RHEA:14777"/>
        <dbReference type="ChEBI" id="CHEBI:15377"/>
        <dbReference type="ChEBI" id="CHEBI:15378"/>
        <dbReference type="ChEBI" id="CHEBI:28938"/>
        <dbReference type="ChEBI" id="CHEBI:58053"/>
        <dbReference type="ChEBI" id="CHEBI:456215"/>
        <dbReference type="EC" id="3.5.4.6"/>
    </reaction>
</comment>
<dbReference type="PANTHER" id="PTHR11359:SF0">
    <property type="entry name" value="AMP DEAMINASE"/>
    <property type="match status" value="1"/>
</dbReference>
<organism evidence="13 14">
    <name type="scientific">Ostreobium quekettii</name>
    <dbReference type="NCBI Taxonomy" id="121088"/>
    <lineage>
        <taxon>Eukaryota</taxon>
        <taxon>Viridiplantae</taxon>
        <taxon>Chlorophyta</taxon>
        <taxon>core chlorophytes</taxon>
        <taxon>Ulvophyceae</taxon>
        <taxon>TCBD clade</taxon>
        <taxon>Bryopsidales</taxon>
        <taxon>Ostreobineae</taxon>
        <taxon>Ostreobiaceae</taxon>
        <taxon>Ostreobium</taxon>
    </lineage>
</organism>
<feature type="binding site" evidence="11">
    <location>
        <position position="718"/>
    </location>
    <ligand>
        <name>Zn(2+)</name>
        <dbReference type="ChEBI" id="CHEBI:29105"/>
        <note>catalytic</note>
    </ligand>
</feature>
<evidence type="ECO:0000256" key="9">
    <source>
        <dbReference type="PIRSR" id="PIRSR606329-1"/>
    </source>
</evidence>
<evidence type="ECO:0000256" key="4">
    <source>
        <dbReference type="ARBA" id="ARBA00022723"/>
    </source>
</evidence>
<sequence length="827" mass="95442">MRSPSFLEGLLIGAVVAAGVSYIITRHSLRSIVEELRKEQAGPGRAKKHRRRSQSRCASPGRRNTHHFHAATHHDHEPAYRDQQMEQMAVIGTAMPITTLVNSPRQTAFFAGRNETTDDENFEQSKDSDALPSRRETRDSQENTSDPMPAGPQLRSLDAPATLQRIKSQGGIRVFDHRTEHEFGPGHQSVIERGKAIEDAARMEEYGRVITPEALLTDESEDVCLRILECLSMRDKWLFQVAPERRPENRKNMGEAAYPSDITGPFCWNFTPLPVCHLNFTMANGVYHVHKENDDPPATQFPLPGNLEEFIADLQYILKVGAMGPVKTFCFQRLRLLEQKFNLHVMMNADKEFLAQKSAPHRDFYNVRKVDTHVHHSSCMNQKHLLRFIKSKLRKEPDEIVIFRDGKYLTLAEVFESLQLTGYDLNVDTMDTHADKNMFHRFDRFNLKYNPCGQSRLREIFMKQDNLIHGRYLAEITREVFDDLKASKYQHAEYRISIYGRKQVEWDILAAWICSNKLYSDNVVWLIQIPRLFQVYFDQGIMENFEQMLENIFQPLFDVTRDPETHPQLHVFLKQVVGFDMVDDESKPERRTSKKAPAPRQWSMDADPPYSYYAYYIYANLYVLNKFREARGLNTFSFRPHAGEAGDIDHLACAFMLCENIAHGINLRKSPCMQYLFYLAQVGLCMAPLSNNSLFLDYHRNPFPTFFARGLNVSLSTDDPLQIHLTKEPLVEEYSIAAQVWKLSPTDLCETARNGVLCSGFPPECQKHWIASEYWKPGPDGNDIRKTNVPNLRLRFRYDTQRDELALLHLGARNSENRKNKGSDVDP</sequence>
<comment type="similarity">
    <text evidence="2">Belongs to the metallo-dependent hydrolases superfamily. Adenosine and AMP deaminases family.</text>
</comment>
<protein>
    <recommendedName>
        <fullName evidence="3">AMP deaminase</fullName>
        <ecNumber evidence="3">3.5.4.6</ecNumber>
    </recommendedName>
</protein>
<gene>
    <name evidence="13" type="ORF">OSTQU699_LOCUS1592</name>
</gene>
<name>A0A8S1IRY6_9CHLO</name>
<dbReference type="CDD" id="cd01319">
    <property type="entry name" value="AMPD"/>
    <property type="match status" value="1"/>
</dbReference>
<evidence type="ECO:0000256" key="10">
    <source>
        <dbReference type="PIRSR" id="PIRSR606329-2"/>
    </source>
</evidence>
<evidence type="ECO:0000256" key="8">
    <source>
        <dbReference type="ARBA" id="ARBA00051746"/>
    </source>
</evidence>
<evidence type="ECO:0000256" key="5">
    <source>
        <dbReference type="ARBA" id="ARBA00022801"/>
    </source>
</evidence>
<dbReference type="GO" id="GO:0032264">
    <property type="term" value="P:IMP salvage"/>
    <property type="evidence" value="ECO:0007669"/>
    <property type="project" value="InterPro"/>
</dbReference>
<dbReference type="GO" id="GO:0003876">
    <property type="term" value="F:AMP deaminase activity"/>
    <property type="evidence" value="ECO:0007669"/>
    <property type="project" value="UniProtKB-EC"/>
</dbReference>
<keyword evidence="6 11" id="KW-0862">Zinc</keyword>
<evidence type="ECO:0000256" key="12">
    <source>
        <dbReference type="SAM" id="MobiDB-lite"/>
    </source>
</evidence>
<dbReference type="Proteomes" id="UP000708148">
    <property type="component" value="Unassembled WGS sequence"/>
</dbReference>
<evidence type="ECO:0000256" key="3">
    <source>
        <dbReference type="ARBA" id="ARBA00012775"/>
    </source>
</evidence>
<dbReference type="InterPro" id="IPR006329">
    <property type="entry name" value="AMPD"/>
</dbReference>
<accession>A0A8S1IRY6</accession>
<dbReference type="OrthoDB" id="1723809at2759"/>
<feature type="binding site" evidence="10">
    <location>
        <position position="375"/>
    </location>
    <ligand>
        <name>substrate</name>
    </ligand>
</feature>
<dbReference type="AlphaFoldDB" id="A0A8S1IRY6"/>
<reference evidence="13" key="1">
    <citation type="submission" date="2020-12" db="EMBL/GenBank/DDBJ databases">
        <authorList>
            <person name="Iha C."/>
        </authorList>
    </citation>
    <scope>NUCLEOTIDE SEQUENCE</scope>
</reference>
<evidence type="ECO:0000313" key="13">
    <source>
        <dbReference type="EMBL" id="CAD7696231.1"/>
    </source>
</evidence>
<feature type="active site" description="Proton acceptor" evidence="9">
    <location>
        <position position="663"/>
    </location>
</feature>
<dbReference type="Pfam" id="PF19326">
    <property type="entry name" value="AMP_deaminase"/>
    <property type="match status" value="1"/>
</dbReference>
<keyword evidence="14" id="KW-1185">Reference proteome</keyword>
<evidence type="ECO:0000256" key="7">
    <source>
        <dbReference type="ARBA" id="ARBA00023080"/>
    </source>
</evidence>
<comment type="cofactor">
    <cofactor evidence="11">
        <name>Zn(2+)</name>
        <dbReference type="ChEBI" id="CHEBI:29105"/>
    </cofactor>
    <text evidence="11">Binds 1 zinc ion per subunit.</text>
</comment>
<feature type="region of interest" description="Disordered" evidence="12">
    <location>
        <begin position="114"/>
        <end position="158"/>
    </location>
</feature>
<feature type="region of interest" description="Disordered" evidence="12">
    <location>
        <begin position="38"/>
        <end position="65"/>
    </location>
</feature>
<comment type="caution">
    <text evidence="13">The sequence shown here is derived from an EMBL/GenBank/DDBJ whole genome shotgun (WGS) entry which is preliminary data.</text>
</comment>
<feature type="compositionally biased region" description="Basic and acidic residues" evidence="12">
    <location>
        <begin position="123"/>
        <end position="141"/>
    </location>
</feature>
<dbReference type="EC" id="3.5.4.6" evidence="3"/>
<dbReference type="GO" id="GO:0005829">
    <property type="term" value="C:cytosol"/>
    <property type="evidence" value="ECO:0007669"/>
    <property type="project" value="TreeGrafter"/>
</dbReference>
<feature type="binding site" evidence="10">
    <location>
        <begin position="719"/>
        <end position="722"/>
    </location>
    <ligand>
        <name>substrate</name>
    </ligand>
</feature>
<keyword evidence="7" id="KW-0546">Nucleotide metabolism</keyword>
<feature type="binding site" evidence="10">
    <location>
        <position position="644"/>
    </location>
    <ligand>
        <name>substrate</name>
    </ligand>
</feature>
<proteinExistence type="inferred from homology"/>
<comment type="pathway">
    <text evidence="1">Purine metabolism; IMP biosynthesis via salvage pathway; IMP from AMP: step 1/1.</text>
</comment>
<dbReference type="PANTHER" id="PTHR11359">
    <property type="entry name" value="AMP DEAMINASE"/>
    <property type="match status" value="1"/>
</dbReference>
<feature type="binding site" evidence="11">
    <location>
        <position position="641"/>
    </location>
    <ligand>
        <name>Zn(2+)</name>
        <dbReference type="ChEBI" id="CHEBI:29105"/>
        <note>catalytic</note>
    </ligand>
</feature>
<dbReference type="Gene3D" id="3.20.20.140">
    <property type="entry name" value="Metal-dependent hydrolases"/>
    <property type="match status" value="1"/>
</dbReference>
<dbReference type="SUPFAM" id="SSF51556">
    <property type="entry name" value="Metallo-dependent hydrolases"/>
    <property type="match status" value="1"/>
</dbReference>
<evidence type="ECO:0000256" key="2">
    <source>
        <dbReference type="ARBA" id="ARBA00006676"/>
    </source>
</evidence>
<dbReference type="InterPro" id="IPR032466">
    <property type="entry name" value="Metal_Hydrolase"/>
</dbReference>
<dbReference type="FunFam" id="4.10.800.20:FF:000001">
    <property type="entry name" value="AMP deaminase"/>
    <property type="match status" value="1"/>
</dbReference>
<evidence type="ECO:0000256" key="6">
    <source>
        <dbReference type="ARBA" id="ARBA00022833"/>
    </source>
</evidence>
<dbReference type="FunFam" id="3.20.20.140:FF:000035">
    <property type="entry name" value="Probable amp deaminase"/>
    <property type="match status" value="1"/>
</dbReference>